<protein>
    <submittedName>
        <fullName evidence="4">X-Pro dipeptidyl-peptidase</fullName>
    </submittedName>
</protein>
<keyword evidence="5" id="KW-1185">Reference proteome</keyword>
<dbReference type="Pfam" id="PF02129">
    <property type="entry name" value="Peptidase_S15"/>
    <property type="match status" value="1"/>
</dbReference>
<dbReference type="InterPro" id="IPR005674">
    <property type="entry name" value="CocE/Ser_esterase"/>
</dbReference>
<accession>A0A0K1JNI7</accession>
<dbReference type="AlphaFoldDB" id="A0A0K1JNI7"/>
<dbReference type="InterPro" id="IPR000383">
    <property type="entry name" value="Xaa-Pro-like_dom"/>
</dbReference>
<name>A0A0K1JNI7_9MICO</name>
<proteinExistence type="predicted"/>
<dbReference type="RefSeq" id="WP_052595913.1">
    <property type="nucleotide sequence ID" value="NZ_CP011112.1"/>
</dbReference>
<organism evidence="4 5">
    <name type="scientific">Luteipulveratus mongoliensis</name>
    <dbReference type="NCBI Taxonomy" id="571913"/>
    <lineage>
        <taxon>Bacteria</taxon>
        <taxon>Bacillati</taxon>
        <taxon>Actinomycetota</taxon>
        <taxon>Actinomycetes</taxon>
        <taxon>Micrococcales</taxon>
        <taxon>Dermacoccaceae</taxon>
        <taxon>Luteipulveratus</taxon>
    </lineage>
</organism>
<dbReference type="GO" id="GO:0008239">
    <property type="term" value="F:dipeptidyl-peptidase activity"/>
    <property type="evidence" value="ECO:0007669"/>
    <property type="project" value="InterPro"/>
</dbReference>
<dbReference type="EMBL" id="CP011112">
    <property type="protein sequence ID" value="AKU18272.1"/>
    <property type="molecule type" value="Genomic_DNA"/>
</dbReference>
<gene>
    <name evidence="4" type="ORF">VV02_24515</name>
</gene>
<sequence>MTLQGRLFERALKLPPAVTRKVRITKDLRIPTPDGVELLADLYTPPEVPDAPTILIRTPYGRRGLVSRLTCVSFAERGYQVLVATCRGTDGSGGTFNPFLDDSKDGLSTLDWLENQPWHHGKVLTFGPSYLGHVQMALGPDAGDRITAMMPVISSASFRDLWYNGDSFELAATLAWTARMVTLERSSPLKADFLELKGDKRARESMSHLPLSGADSAATGKQVGFWQDWLGAGDDGDPYWGPEREHQARAGEITAPTHLFGGWQDVLLPGQLDDYAVMRTAGRNPYLTIGPWLHVSTEMFGAALREALTWFPAHVNGEPASLRDQPVRLFVQGAEEWRDYGEWPPPGGTAQNWHLQPGGGLASEPAASGAPTTFRYDPADPTPTVGGPLLDPRTGGRKDNAALEARPDVVIYSSDPVVEPLEAIGSVSATVKLRTSGPHADVFVRLSDVDRDGKSVNVCEGIQRLSPDKHPEDGDGVRTAEVTLWPTAYCFQRGHRLRVQISGGSFPRYARNTGTGEPLASAVELRTVDYEILPGSFVTLNTIGVE</sequence>
<dbReference type="SMART" id="SM00939">
    <property type="entry name" value="PepX_C"/>
    <property type="match status" value="1"/>
</dbReference>
<dbReference type="InterPro" id="IPR029058">
    <property type="entry name" value="AB_hydrolase_fold"/>
</dbReference>
<evidence type="ECO:0000313" key="5">
    <source>
        <dbReference type="Proteomes" id="UP000066480"/>
    </source>
</evidence>
<dbReference type="InterPro" id="IPR008979">
    <property type="entry name" value="Galactose-bd-like_sf"/>
</dbReference>
<dbReference type="Gene3D" id="2.60.120.260">
    <property type="entry name" value="Galactose-binding domain-like"/>
    <property type="match status" value="1"/>
</dbReference>
<evidence type="ECO:0000256" key="2">
    <source>
        <dbReference type="SAM" id="MobiDB-lite"/>
    </source>
</evidence>
<evidence type="ECO:0000313" key="4">
    <source>
        <dbReference type="EMBL" id="AKU18272.1"/>
    </source>
</evidence>
<keyword evidence="1" id="KW-0378">Hydrolase</keyword>
<dbReference type="InterPro" id="IPR013736">
    <property type="entry name" value="Xaa-Pro_dipept_C"/>
</dbReference>
<dbReference type="Proteomes" id="UP000066480">
    <property type="component" value="Chromosome"/>
</dbReference>
<dbReference type="STRING" id="571913.VV02_24515"/>
<dbReference type="NCBIfam" id="TIGR00976">
    <property type="entry name" value="CocE_NonD"/>
    <property type="match status" value="1"/>
</dbReference>
<feature type="region of interest" description="Disordered" evidence="2">
    <location>
        <begin position="353"/>
        <end position="400"/>
    </location>
</feature>
<dbReference type="Gene3D" id="1.10.3020.10">
    <property type="entry name" value="alpha-amino acid ester hydrolase ( Helical cap domain)"/>
    <property type="match status" value="1"/>
</dbReference>
<dbReference type="PATRIC" id="fig|571913.6.peg.4972"/>
<reference evidence="4 5" key="1">
    <citation type="submission" date="2015-03" db="EMBL/GenBank/DDBJ databases">
        <title>Luteipulveratus halotolerans sp. nov., a novel actinobacterium (Dermacoccaceae) from Sarawak, Malaysia.</title>
        <authorList>
            <person name="Juboi H."/>
            <person name="Basik A."/>
            <person name="Shamsul S.S."/>
            <person name="Arnold P."/>
            <person name="Schmitt E.K."/>
            <person name="Sanglier J.-J."/>
            <person name="Yeo T."/>
        </authorList>
    </citation>
    <scope>NUCLEOTIDE SEQUENCE [LARGE SCALE GENOMIC DNA]</scope>
    <source>
        <strain evidence="4 5">MN07-A0370</strain>
    </source>
</reference>
<dbReference type="SUPFAM" id="SSF53474">
    <property type="entry name" value="alpha/beta-Hydrolases"/>
    <property type="match status" value="1"/>
</dbReference>
<feature type="domain" description="Xaa-Pro dipeptidyl-peptidase C-terminal" evidence="3">
    <location>
        <begin position="308"/>
        <end position="539"/>
    </location>
</feature>
<dbReference type="Gene3D" id="3.40.50.1820">
    <property type="entry name" value="alpha/beta hydrolase"/>
    <property type="match status" value="1"/>
</dbReference>
<dbReference type="Pfam" id="PF08530">
    <property type="entry name" value="PepX_C"/>
    <property type="match status" value="1"/>
</dbReference>
<dbReference type="KEGG" id="lmoi:VV02_24515"/>
<evidence type="ECO:0000256" key="1">
    <source>
        <dbReference type="ARBA" id="ARBA00022801"/>
    </source>
</evidence>
<dbReference type="SUPFAM" id="SSF49785">
    <property type="entry name" value="Galactose-binding domain-like"/>
    <property type="match status" value="1"/>
</dbReference>
<evidence type="ECO:0000259" key="3">
    <source>
        <dbReference type="SMART" id="SM00939"/>
    </source>
</evidence>